<reference evidence="4" key="1">
    <citation type="submission" date="2016-10" db="EMBL/GenBank/DDBJ databases">
        <authorList>
            <person name="Varghese N."/>
            <person name="Submissions S."/>
        </authorList>
    </citation>
    <scope>NUCLEOTIDE SEQUENCE [LARGE SCALE GENOMIC DNA]</scope>
    <source>
        <strain evidence="4">DSM 10146</strain>
    </source>
</reference>
<protein>
    <submittedName>
        <fullName evidence="3">Putative peptidoglycan binding domain-containing protein</fullName>
    </submittedName>
</protein>
<keyword evidence="4" id="KW-1185">Reference proteome</keyword>
<name>A0A1G7BS79_9RHOB</name>
<dbReference type="InterPro" id="IPR036365">
    <property type="entry name" value="PGBD-like_sf"/>
</dbReference>
<organism evidence="3 4">
    <name type="scientific">Salipiger thiooxidans</name>
    <dbReference type="NCBI Taxonomy" id="282683"/>
    <lineage>
        <taxon>Bacteria</taxon>
        <taxon>Pseudomonadati</taxon>
        <taxon>Pseudomonadota</taxon>
        <taxon>Alphaproteobacteria</taxon>
        <taxon>Rhodobacterales</taxon>
        <taxon>Roseobacteraceae</taxon>
        <taxon>Salipiger</taxon>
    </lineage>
</organism>
<accession>A0A1G7BS79</accession>
<gene>
    <name evidence="3" type="ORF">SAMN04488105_102319</name>
</gene>
<dbReference type="RefSeq" id="WP_242661626.1">
    <property type="nucleotide sequence ID" value="NZ_FNAV01000002.1"/>
</dbReference>
<dbReference type="AlphaFoldDB" id="A0A1G7BS79"/>
<feature type="signal peptide" evidence="1">
    <location>
        <begin position="1"/>
        <end position="24"/>
    </location>
</feature>
<feature type="domain" description="Peptidoglycan binding-like" evidence="2">
    <location>
        <begin position="108"/>
        <end position="161"/>
    </location>
</feature>
<dbReference type="InterPro" id="IPR002477">
    <property type="entry name" value="Peptidoglycan-bd-like"/>
</dbReference>
<proteinExistence type="predicted"/>
<evidence type="ECO:0000259" key="2">
    <source>
        <dbReference type="Pfam" id="PF01471"/>
    </source>
</evidence>
<evidence type="ECO:0000256" key="1">
    <source>
        <dbReference type="SAM" id="SignalP"/>
    </source>
</evidence>
<dbReference type="Proteomes" id="UP000198994">
    <property type="component" value="Unassembled WGS sequence"/>
</dbReference>
<evidence type="ECO:0000313" key="4">
    <source>
        <dbReference type="Proteomes" id="UP000198994"/>
    </source>
</evidence>
<keyword evidence="1" id="KW-0732">Signal</keyword>
<dbReference type="InterPro" id="IPR036366">
    <property type="entry name" value="PGBDSf"/>
</dbReference>
<dbReference type="STRING" id="282683.SAMN04488105_102319"/>
<dbReference type="SUPFAM" id="SSF47090">
    <property type="entry name" value="PGBD-like"/>
    <property type="match status" value="1"/>
</dbReference>
<dbReference type="EMBL" id="FNAV01000002">
    <property type="protein sequence ID" value="SDE29226.1"/>
    <property type="molecule type" value="Genomic_DNA"/>
</dbReference>
<sequence>MIRPPLLAAVLASSLAACSAPAPADNPWPDIDAPRPERLADGTCQAREVTPAVYEHVMGEVQVVQAEIAEDGTVLRPPVYRRAPVPRVVTPREELIFASPCPEEFTTEFVSTVQRALAARGVFRGSVTGRLDAPTTAAIRRWQTERGLPSGQLSLETARALGIVATPLDQVESL</sequence>
<dbReference type="Pfam" id="PF01471">
    <property type="entry name" value="PG_binding_1"/>
    <property type="match status" value="1"/>
</dbReference>
<dbReference type="PROSITE" id="PS51257">
    <property type="entry name" value="PROKAR_LIPOPROTEIN"/>
    <property type="match status" value="1"/>
</dbReference>
<feature type="chain" id="PRO_5011723975" evidence="1">
    <location>
        <begin position="25"/>
        <end position="174"/>
    </location>
</feature>
<dbReference type="Gene3D" id="1.10.101.10">
    <property type="entry name" value="PGBD-like superfamily/PGBD"/>
    <property type="match status" value="1"/>
</dbReference>
<evidence type="ECO:0000313" key="3">
    <source>
        <dbReference type="EMBL" id="SDE29226.1"/>
    </source>
</evidence>